<reference evidence="2" key="1">
    <citation type="submission" date="2021-03" db="EMBL/GenBank/DDBJ databases">
        <title>Evolutionary innovations through gain and loss of genes in the ectomycorrhizal Boletales.</title>
        <authorList>
            <person name="Wu G."/>
            <person name="Miyauchi S."/>
            <person name="Morin E."/>
            <person name="Yang Z.-L."/>
            <person name="Xu J."/>
            <person name="Martin F.M."/>
        </authorList>
    </citation>
    <scope>NUCLEOTIDE SEQUENCE</scope>
    <source>
        <strain evidence="2">BR01</strain>
    </source>
</reference>
<dbReference type="EMBL" id="JAGFBS010000013">
    <property type="protein sequence ID" value="KAG6375996.1"/>
    <property type="molecule type" value="Genomic_DNA"/>
</dbReference>
<evidence type="ECO:0000313" key="3">
    <source>
        <dbReference type="Proteomes" id="UP000683000"/>
    </source>
</evidence>
<name>A0A8I3AAT1_9AGAM</name>
<dbReference type="Gene3D" id="3.40.50.300">
    <property type="entry name" value="P-loop containing nucleotide triphosphate hydrolases"/>
    <property type="match status" value="1"/>
</dbReference>
<gene>
    <name evidence="2" type="ORF">JVT61DRAFT_2880</name>
</gene>
<sequence length="187" mass="20889">MCMNMDKKTGWHHYVGDNKTMDDTEQHAQYISWVSGKQSNVMIATSAFSTGNDYPHLHLVLHLDKSFEMLDYVQGQGGAGCDGAIALCYTLVPTKPWKESTKENAVEKDNGQAIINHLHLHIWQQVMLDVHHQSQDIQIAAISRAKKTLMAQSETHGLSMSTTFTDATHQAKALKANRELKSIDAVQ</sequence>
<accession>A0A8I3AAT1</accession>
<protein>
    <recommendedName>
        <fullName evidence="1">Helicase C-terminal domain-containing protein</fullName>
    </recommendedName>
</protein>
<dbReference type="InterPro" id="IPR027417">
    <property type="entry name" value="P-loop_NTPase"/>
</dbReference>
<dbReference type="OrthoDB" id="2608216at2759"/>
<evidence type="ECO:0000313" key="2">
    <source>
        <dbReference type="EMBL" id="KAG6375996.1"/>
    </source>
</evidence>
<organism evidence="2 3">
    <name type="scientific">Boletus reticuloceps</name>
    <dbReference type="NCBI Taxonomy" id="495285"/>
    <lineage>
        <taxon>Eukaryota</taxon>
        <taxon>Fungi</taxon>
        <taxon>Dikarya</taxon>
        <taxon>Basidiomycota</taxon>
        <taxon>Agaricomycotina</taxon>
        <taxon>Agaricomycetes</taxon>
        <taxon>Agaricomycetidae</taxon>
        <taxon>Boletales</taxon>
        <taxon>Boletineae</taxon>
        <taxon>Boletaceae</taxon>
        <taxon>Boletoideae</taxon>
        <taxon>Boletus</taxon>
    </lineage>
</organism>
<dbReference type="SUPFAM" id="SSF52540">
    <property type="entry name" value="P-loop containing nucleoside triphosphate hydrolases"/>
    <property type="match status" value="1"/>
</dbReference>
<comment type="caution">
    <text evidence="2">The sequence shown here is derived from an EMBL/GenBank/DDBJ whole genome shotgun (WGS) entry which is preliminary data.</text>
</comment>
<dbReference type="AlphaFoldDB" id="A0A8I3AAT1"/>
<keyword evidence="3" id="KW-1185">Reference proteome</keyword>
<dbReference type="InterPro" id="IPR001650">
    <property type="entry name" value="Helicase_C-like"/>
</dbReference>
<proteinExistence type="predicted"/>
<evidence type="ECO:0000259" key="1">
    <source>
        <dbReference type="PROSITE" id="PS51194"/>
    </source>
</evidence>
<feature type="domain" description="Helicase C-terminal" evidence="1">
    <location>
        <begin position="1"/>
        <end position="128"/>
    </location>
</feature>
<dbReference type="PROSITE" id="PS51194">
    <property type="entry name" value="HELICASE_CTER"/>
    <property type="match status" value="1"/>
</dbReference>
<dbReference type="Proteomes" id="UP000683000">
    <property type="component" value="Unassembled WGS sequence"/>
</dbReference>